<reference evidence="1 3" key="1">
    <citation type="journal article" date="2007" name="Science">
        <title>Draft genome of the filarial nematode parasite Brugia malayi.</title>
        <authorList>
            <person name="Ghedin E."/>
            <person name="Wang S."/>
            <person name="Spiro D."/>
            <person name="Caler E."/>
            <person name="Zhao Q."/>
            <person name="Crabtree J."/>
            <person name="Allen J.E."/>
            <person name="Delcher A.L."/>
            <person name="Guiliano D.B."/>
            <person name="Miranda-Saavedra D."/>
            <person name="Angiuoli S.V."/>
            <person name="Creasy T."/>
            <person name="Amedeo P."/>
            <person name="Haas B."/>
            <person name="El-Sayed N.M."/>
            <person name="Wortman J.R."/>
            <person name="Feldblyum T."/>
            <person name="Tallon L."/>
            <person name="Schatz M."/>
            <person name="Shumway M."/>
            <person name="Koo H."/>
            <person name="Salzberg S.L."/>
            <person name="Schobel S."/>
            <person name="Pertea M."/>
            <person name="Pop M."/>
            <person name="White O."/>
            <person name="Barton G.J."/>
            <person name="Carlow C.K."/>
            <person name="Crawford M.J."/>
            <person name="Daub J."/>
            <person name="Dimmic M.W."/>
            <person name="Estes C.F."/>
            <person name="Foster J.M."/>
            <person name="Ganatra M."/>
            <person name="Gregory W.F."/>
            <person name="Johnson N.M."/>
            <person name="Jin J."/>
            <person name="Komuniecki R."/>
            <person name="Korf I."/>
            <person name="Kumar S."/>
            <person name="Laney S."/>
            <person name="Li B.W."/>
            <person name="Li W."/>
            <person name="Lindblom T.H."/>
            <person name="Lustigman S."/>
            <person name="Ma D."/>
            <person name="Maina C.V."/>
            <person name="Martin D.M."/>
            <person name="McCarter J.P."/>
            <person name="McReynolds L."/>
            <person name="Mitreva M."/>
            <person name="Nutman T.B."/>
            <person name="Parkinson J."/>
            <person name="Peregrin-Alvarez J.M."/>
            <person name="Poole C."/>
            <person name="Ren Q."/>
            <person name="Saunders L."/>
            <person name="Sluder A.E."/>
            <person name="Smith K."/>
            <person name="Stanke M."/>
            <person name="Unnasch T.R."/>
            <person name="Ware J."/>
            <person name="Wei A.D."/>
            <person name="Weil G."/>
            <person name="Williams D.J."/>
            <person name="Zhang Y."/>
            <person name="Williams S.A."/>
            <person name="Fraser-Liggett C."/>
            <person name="Slatko B."/>
            <person name="Blaxter M.L."/>
            <person name="Scott A.L."/>
        </authorList>
    </citation>
    <scope>NUCLEOTIDE SEQUENCE</scope>
    <source>
        <strain evidence="1 3">FR3</strain>
    </source>
</reference>
<name>A0A0H5SQB2_BRUMA</name>
<proteinExistence type="predicted"/>
<accession>A0A0K0IPV6</accession>
<protein>
    <submittedName>
        <fullName evidence="1">Bm10885, isoform a</fullName>
    </submittedName>
    <submittedName>
        <fullName evidence="2 4">Hsp20/alpha crystallin family protein</fullName>
    </submittedName>
</protein>
<accession>A0A4E9F4E1</accession>
<evidence type="ECO:0000313" key="4">
    <source>
        <dbReference type="WBParaSite" id="Bm10885b.1"/>
    </source>
</evidence>
<reference evidence="2" key="3">
    <citation type="submission" date="2019-04" db="EMBL/GenBank/DDBJ databases">
        <authorList>
            <person name="Howe K."/>
            <person name="Paulini M."/>
            <person name="Williams G."/>
        </authorList>
    </citation>
    <scope>NUCLEOTIDE SEQUENCE [LARGE SCALE GENOMIC DNA]</scope>
    <source>
        <strain evidence="2">FR3</strain>
    </source>
</reference>
<evidence type="ECO:0000313" key="1">
    <source>
        <dbReference type="EMBL" id="CRZ25738.1"/>
    </source>
</evidence>
<reference evidence="4" key="4">
    <citation type="submission" date="2022-04" db="UniProtKB">
        <authorList>
            <consortium name="WormBaseParasite"/>
        </authorList>
    </citation>
    <scope>IDENTIFICATION</scope>
</reference>
<dbReference type="EMBL" id="CAAKNF010000192">
    <property type="protein sequence ID" value="VIO90935.1"/>
    <property type="molecule type" value="Genomic_DNA"/>
</dbReference>
<dbReference type="WBParaSite" id="Bm10885b.1">
    <property type="protein sequence ID" value="Bm10885b.1"/>
    <property type="gene ID" value="WBGene00231146"/>
</dbReference>
<dbReference type="WormBase" id="Bm10885a">
    <property type="protein sequence ID" value="BM38168"/>
    <property type="gene ID" value="WBGene00231146"/>
</dbReference>
<dbReference type="Proteomes" id="UP000006672">
    <property type="component" value="Unassembled WGS sequence"/>
</dbReference>
<dbReference type="GeneID" id="66057510"/>
<reference evidence="1" key="2">
    <citation type="submission" date="2012-12" db="EMBL/GenBank/DDBJ databases">
        <authorList>
            <person name="Gao Y.W."/>
            <person name="Fan S.T."/>
            <person name="Sun H.T."/>
            <person name="Wang Z."/>
            <person name="Gao X.L."/>
            <person name="Li Y.G."/>
            <person name="Wang T.C."/>
            <person name="Zhang K."/>
            <person name="Xu W.W."/>
            <person name="Yu Z.J."/>
            <person name="Xia X.Z."/>
        </authorList>
    </citation>
    <scope>NUCLEOTIDE SEQUENCE</scope>
    <source>
        <strain evidence="1">FR3</strain>
    </source>
</reference>
<evidence type="ECO:0000313" key="5">
    <source>
        <dbReference type="WormBase" id="Bm10885a"/>
    </source>
</evidence>
<evidence type="ECO:0000313" key="2">
    <source>
        <dbReference type="EMBL" id="VIO90935.1"/>
    </source>
</evidence>
<keyword evidence="3" id="KW-1185">Reference proteome</keyword>
<gene>
    <name evidence="1 5" type="ORF">Bm10885</name>
    <name evidence="2" type="ORF">BM_BM10885</name>
    <name evidence="1" type="ORF">BM_Bm10885</name>
</gene>
<dbReference type="CTD" id="66057510"/>
<accession>A0A0H5SQB2</accession>
<dbReference type="EMBL" id="LN857013">
    <property type="protein sequence ID" value="CRZ25738.1"/>
    <property type="molecule type" value="Genomic_DNA"/>
</dbReference>
<evidence type="ECO:0000313" key="3">
    <source>
        <dbReference type="Proteomes" id="UP000006672"/>
    </source>
</evidence>
<dbReference type="RefSeq" id="XP_042932599.1">
    <property type="nucleotide sequence ID" value="XM_043076665.1"/>
</dbReference>
<dbReference type="OrthoDB" id="6365737at2759"/>
<organism evidence="1">
    <name type="scientific">Brugia malayi</name>
    <name type="common">Filarial nematode worm</name>
    <dbReference type="NCBI Taxonomy" id="6279"/>
    <lineage>
        <taxon>Eukaryota</taxon>
        <taxon>Metazoa</taxon>
        <taxon>Ecdysozoa</taxon>
        <taxon>Nematoda</taxon>
        <taxon>Chromadorea</taxon>
        <taxon>Rhabditida</taxon>
        <taxon>Spirurina</taxon>
        <taxon>Spiruromorpha</taxon>
        <taxon>Filarioidea</taxon>
        <taxon>Onchocercidae</taxon>
        <taxon>Brugia</taxon>
    </lineage>
</organism>
<sequence length="136" mass="15646">MEKVVRDSSEKNSISNCICDRPERTVKCLTCGATFRGHAALVCNEHPRRINLMDVRLCPNTSCRSAYLMEFEEVQPIDLFFYQDVWSILSRRTSGLSQLISHGIFLHLGEIKRNLITEKNIPKKKLKNISQLISNH</sequence>
<dbReference type="AlphaFoldDB" id="A0A0H5SQB2"/>